<reference evidence="1" key="1">
    <citation type="submission" date="2020-07" db="EMBL/GenBank/DDBJ databases">
        <title>Huge and variable diversity of episymbiotic CPR bacteria and DPANN archaea in groundwater ecosystems.</title>
        <authorList>
            <person name="He C.Y."/>
            <person name="Keren R."/>
            <person name="Whittaker M."/>
            <person name="Farag I.F."/>
            <person name="Doudna J."/>
            <person name="Cate J.H.D."/>
            <person name="Banfield J.F."/>
        </authorList>
    </citation>
    <scope>NUCLEOTIDE SEQUENCE</scope>
    <source>
        <strain evidence="1">NC_groundwater_1586_Pr3_B-0.1um_66_15</strain>
    </source>
</reference>
<organism evidence="1 2">
    <name type="scientific">Devosia nanyangense</name>
    <dbReference type="NCBI Taxonomy" id="1228055"/>
    <lineage>
        <taxon>Bacteria</taxon>
        <taxon>Pseudomonadati</taxon>
        <taxon>Pseudomonadota</taxon>
        <taxon>Alphaproteobacteria</taxon>
        <taxon>Hyphomicrobiales</taxon>
        <taxon>Devosiaceae</taxon>
        <taxon>Devosia</taxon>
    </lineage>
</organism>
<dbReference type="Pfam" id="PF13747">
    <property type="entry name" value="DUF4164"/>
    <property type="match status" value="1"/>
</dbReference>
<gene>
    <name evidence="1" type="ORF">HY834_08760</name>
</gene>
<dbReference type="Proteomes" id="UP000782610">
    <property type="component" value="Unassembled WGS sequence"/>
</dbReference>
<dbReference type="InterPro" id="IPR025310">
    <property type="entry name" value="DUF4164"/>
</dbReference>
<evidence type="ECO:0000313" key="2">
    <source>
        <dbReference type="Proteomes" id="UP000782610"/>
    </source>
</evidence>
<proteinExistence type="predicted"/>
<accession>A0A933L2Y0</accession>
<name>A0A933L2Y0_9HYPH</name>
<evidence type="ECO:0000313" key="1">
    <source>
        <dbReference type="EMBL" id="MBI4921828.1"/>
    </source>
</evidence>
<comment type="caution">
    <text evidence="1">The sequence shown here is derived from an EMBL/GenBank/DDBJ whole genome shotgun (WGS) entry which is preliminary data.</text>
</comment>
<sequence>MSEIEDTYEAAAERLDRAFQRLDASVRSLNGRMRTHARIEADTQKLLAERAKFASELDKVSAKAKRLDDGAAEVARRLVAAMETVNDVLAK</sequence>
<dbReference type="AlphaFoldDB" id="A0A933L2Y0"/>
<protein>
    <submittedName>
        <fullName evidence="1">DUF4164 family protein</fullName>
    </submittedName>
</protein>
<dbReference type="EMBL" id="JACRAF010000024">
    <property type="protein sequence ID" value="MBI4921828.1"/>
    <property type="molecule type" value="Genomic_DNA"/>
</dbReference>